<evidence type="ECO:0000313" key="2">
    <source>
        <dbReference type="EMBL" id="KAK9932461.1"/>
    </source>
</evidence>
<feature type="compositionally biased region" description="Pro residues" evidence="1">
    <location>
        <begin position="28"/>
        <end position="37"/>
    </location>
</feature>
<keyword evidence="3" id="KW-1185">Reference proteome</keyword>
<evidence type="ECO:0000313" key="3">
    <source>
        <dbReference type="Proteomes" id="UP001457282"/>
    </source>
</evidence>
<organism evidence="2 3">
    <name type="scientific">Rubus argutus</name>
    <name type="common">Southern blackberry</name>
    <dbReference type="NCBI Taxonomy" id="59490"/>
    <lineage>
        <taxon>Eukaryota</taxon>
        <taxon>Viridiplantae</taxon>
        <taxon>Streptophyta</taxon>
        <taxon>Embryophyta</taxon>
        <taxon>Tracheophyta</taxon>
        <taxon>Spermatophyta</taxon>
        <taxon>Magnoliopsida</taxon>
        <taxon>eudicotyledons</taxon>
        <taxon>Gunneridae</taxon>
        <taxon>Pentapetalae</taxon>
        <taxon>rosids</taxon>
        <taxon>fabids</taxon>
        <taxon>Rosales</taxon>
        <taxon>Rosaceae</taxon>
        <taxon>Rosoideae</taxon>
        <taxon>Rosoideae incertae sedis</taxon>
        <taxon>Rubus</taxon>
    </lineage>
</organism>
<feature type="compositionally biased region" description="Low complexity" evidence="1">
    <location>
        <begin position="54"/>
        <end position="65"/>
    </location>
</feature>
<feature type="compositionally biased region" description="Basic and acidic residues" evidence="1">
    <location>
        <begin position="1"/>
        <end position="17"/>
    </location>
</feature>
<dbReference type="AlphaFoldDB" id="A0AAW1X643"/>
<evidence type="ECO:0000256" key="1">
    <source>
        <dbReference type="SAM" id="MobiDB-lite"/>
    </source>
</evidence>
<accession>A0AAW1X643</accession>
<dbReference type="Proteomes" id="UP001457282">
    <property type="component" value="Unassembled WGS sequence"/>
</dbReference>
<sequence length="90" mass="9868">MKQTAREKETGRRKIEQEATNPARAASPPAPSPPLPRPRQAQLGIRTHAAMPNLSLTVSSPSSSQLRHRSSPRRQEATPSLPCRCQVPKP</sequence>
<gene>
    <name evidence="2" type="ORF">M0R45_019699</name>
</gene>
<proteinExistence type="predicted"/>
<feature type="region of interest" description="Disordered" evidence="1">
    <location>
        <begin position="1"/>
        <end position="90"/>
    </location>
</feature>
<comment type="caution">
    <text evidence="2">The sequence shown here is derived from an EMBL/GenBank/DDBJ whole genome shotgun (WGS) entry which is preliminary data.</text>
</comment>
<reference evidence="2 3" key="1">
    <citation type="journal article" date="2023" name="G3 (Bethesda)">
        <title>A chromosome-length genome assembly and annotation of blackberry (Rubus argutus, cv. 'Hillquist').</title>
        <authorList>
            <person name="Bruna T."/>
            <person name="Aryal R."/>
            <person name="Dudchenko O."/>
            <person name="Sargent D.J."/>
            <person name="Mead D."/>
            <person name="Buti M."/>
            <person name="Cavallini A."/>
            <person name="Hytonen T."/>
            <person name="Andres J."/>
            <person name="Pham M."/>
            <person name="Weisz D."/>
            <person name="Mascagni F."/>
            <person name="Usai G."/>
            <person name="Natali L."/>
            <person name="Bassil N."/>
            <person name="Fernandez G.E."/>
            <person name="Lomsadze A."/>
            <person name="Armour M."/>
            <person name="Olukolu B."/>
            <person name="Poorten T."/>
            <person name="Britton C."/>
            <person name="Davik J."/>
            <person name="Ashrafi H."/>
            <person name="Aiden E.L."/>
            <person name="Borodovsky M."/>
            <person name="Worthington M."/>
        </authorList>
    </citation>
    <scope>NUCLEOTIDE SEQUENCE [LARGE SCALE GENOMIC DNA]</scope>
    <source>
        <strain evidence="2">PI 553951</strain>
    </source>
</reference>
<dbReference type="EMBL" id="JBEDUW010000004">
    <property type="protein sequence ID" value="KAK9932461.1"/>
    <property type="molecule type" value="Genomic_DNA"/>
</dbReference>
<protein>
    <submittedName>
        <fullName evidence="2">Uncharacterized protein</fullName>
    </submittedName>
</protein>
<name>A0AAW1X643_RUBAR</name>